<reference evidence="2" key="2">
    <citation type="submission" date="2022-10" db="EMBL/GenBank/DDBJ databases">
        <authorList>
            <consortium name="ENA_rothamsted_submissions"/>
            <consortium name="culmorum"/>
            <person name="King R."/>
        </authorList>
    </citation>
    <scope>NUCLEOTIDE SEQUENCE</scope>
</reference>
<organism evidence="2 3">
    <name type="scientific">Diatraea saccharalis</name>
    <name type="common">sugarcane borer</name>
    <dbReference type="NCBI Taxonomy" id="40085"/>
    <lineage>
        <taxon>Eukaryota</taxon>
        <taxon>Metazoa</taxon>
        <taxon>Ecdysozoa</taxon>
        <taxon>Arthropoda</taxon>
        <taxon>Hexapoda</taxon>
        <taxon>Insecta</taxon>
        <taxon>Pterygota</taxon>
        <taxon>Neoptera</taxon>
        <taxon>Endopterygota</taxon>
        <taxon>Lepidoptera</taxon>
        <taxon>Glossata</taxon>
        <taxon>Ditrysia</taxon>
        <taxon>Pyraloidea</taxon>
        <taxon>Crambidae</taxon>
        <taxon>Crambinae</taxon>
        <taxon>Diatraea</taxon>
    </lineage>
</organism>
<dbReference type="GO" id="GO:0031083">
    <property type="term" value="C:BLOC-1 complex"/>
    <property type="evidence" value="ECO:0007669"/>
    <property type="project" value="TreeGrafter"/>
</dbReference>
<proteinExistence type="inferred from homology"/>
<protein>
    <submittedName>
        <fullName evidence="2">Uncharacterized protein</fullName>
    </submittedName>
</protein>
<dbReference type="GO" id="GO:0099078">
    <property type="term" value="C:BORC complex"/>
    <property type="evidence" value="ECO:0007669"/>
    <property type="project" value="TreeGrafter"/>
</dbReference>
<evidence type="ECO:0000313" key="2">
    <source>
        <dbReference type="EMBL" id="CAH0745826.1"/>
    </source>
</evidence>
<evidence type="ECO:0000313" key="3">
    <source>
        <dbReference type="Proteomes" id="UP001153714"/>
    </source>
</evidence>
<dbReference type="Pfam" id="PF10046">
    <property type="entry name" value="BLOC1_2"/>
    <property type="match status" value="1"/>
</dbReference>
<keyword evidence="3" id="KW-1185">Reference proteome</keyword>
<dbReference type="AlphaFoldDB" id="A0A9P0C392"/>
<dbReference type="GO" id="GO:0032418">
    <property type="term" value="P:lysosome localization"/>
    <property type="evidence" value="ECO:0007669"/>
    <property type="project" value="TreeGrafter"/>
</dbReference>
<accession>A0A9P0C392</accession>
<name>A0A9P0C392_9NEOP</name>
<reference evidence="2" key="1">
    <citation type="submission" date="2021-12" db="EMBL/GenBank/DDBJ databases">
        <authorList>
            <person name="King R."/>
        </authorList>
    </citation>
    <scope>NUCLEOTIDE SEQUENCE</scope>
</reference>
<dbReference type="OrthoDB" id="244061at2759"/>
<dbReference type="GO" id="GO:0000930">
    <property type="term" value="C:gamma-tubulin complex"/>
    <property type="evidence" value="ECO:0007669"/>
    <property type="project" value="TreeGrafter"/>
</dbReference>
<comment type="similarity">
    <text evidence="1">Belongs to the BLOC1S2 family.</text>
</comment>
<dbReference type="GO" id="GO:0043015">
    <property type="term" value="F:gamma-tubulin binding"/>
    <property type="evidence" value="ECO:0007669"/>
    <property type="project" value="TreeGrafter"/>
</dbReference>
<dbReference type="InterPro" id="IPR019269">
    <property type="entry name" value="BLOC1_su2"/>
</dbReference>
<sequence length="133" mass="15676">MSEEEVEKWTREVRNKEIQMSPSCSSFEVLDPHDPVISRLATQLFKRTNDYLQGEMSAGQDHYNLLEEINRLTITKYADLKNLAVNLNKTLMEYNEMCKYCSHNMSIQFKLLTNIRESCRGIIKLLKQYYVKS</sequence>
<dbReference type="Proteomes" id="UP001153714">
    <property type="component" value="Chromosome 1"/>
</dbReference>
<dbReference type="GO" id="GO:0016197">
    <property type="term" value="P:endosomal transport"/>
    <property type="evidence" value="ECO:0007669"/>
    <property type="project" value="TreeGrafter"/>
</dbReference>
<evidence type="ECO:0000256" key="1">
    <source>
        <dbReference type="ARBA" id="ARBA00008468"/>
    </source>
</evidence>
<dbReference type="PANTHER" id="PTHR46479">
    <property type="entry name" value="BIOGENESIS OF LYSOSOME-RELATED ORGANELLES COMPLEX 1 SUBUNIT 2"/>
    <property type="match status" value="1"/>
</dbReference>
<dbReference type="PANTHER" id="PTHR46479:SF1">
    <property type="entry name" value="BIOGENESIS OF LYSOSOME-RELATED ORGANELLES COMPLEX 1 SUBUNIT 2"/>
    <property type="match status" value="1"/>
</dbReference>
<gene>
    <name evidence="2" type="ORF">DIATSA_LOCUS28</name>
</gene>
<dbReference type="EMBL" id="OU893332">
    <property type="protein sequence ID" value="CAH0745826.1"/>
    <property type="molecule type" value="Genomic_DNA"/>
</dbReference>